<evidence type="ECO:0000313" key="3">
    <source>
        <dbReference type="Proteomes" id="UP001500604"/>
    </source>
</evidence>
<evidence type="ECO:0000256" key="1">
    <source>
        <dbReference type="SAM" id="Phobius"/>
    </source>
</evidence>
<proteinExistence type="predicted"/>
<feature type="transmembrane region" description="Helical" evidence="1">
    <location>
        <begin position="112"/>
        <end position="131"/>
    </location>
</feature>
<keyword evidence="3" id="KW-1185">Reference proteome</keyword>
<gene>
    <name evidence="2" type="ORF">GCM10023116_13020</name>
</gene>
<dbReference type="Proteomes" id="UP001500604">
    <property type="component" value="Unassembled WGS sequence"/>
</dbReference>
<dbReference type="RefSeq" id="WP_345194780.1">
    <property type="nucleotide sequence ID" value="NZ_BAABFL010000117.1"/>
</dbReference>
<keyword evidence="1" id="KW-0812">Transmembrane</keyword>
<protein>
    <recommendedName>
        <fullName evidence="4">Ribokinase</fullName>
    </recommendedName>
</protein>
<evidence type="ECO:0008006" key="4">
    <source>
        <dbReference type="Google" id="ProtNLM"/>
    </source>
</evidence>
<comment type="caution">
    <text evidence="2">The sequence shown here is derived from an EMBL/GenBank/DDBJ whole genome shotgun (WGS) entry which is preliminary data.</text>
</comment>
<keyword evidence="1" id="KW-1133">Transmembrane helix</keyword>
<organism evidence="2 3">
    <name type="scientific">Kistimonas scapharcae</name>
    <dbReference type="NCBI Taxonomy" id="1036133"/>
    <lineage>
        <taxon>Bacteria</taxon>
        <taxon>Pseudomonadati</taxon>
        <taxon>Pseudomonadota</taxon>
        <taxon>Gammaproteobacteria</taxon>
        <taxon>Oceanospirillales</taxon>
        <taxon>Endozoicomonadaceae</taxon>
        <taxon>Kistimonas</taxon>
    </lineage>
</organism>
<name>A0ABP8V0R8_9GAMM</name>
<evidence type="ECO:0000313" key="2">
    <source>
        <dbReference type="EMBL" id="GAA4649028.1"/>
    </source>
</evidence>
<dbReference type="EMBL" id="BAABFL010000117">
    <property type="protein sequence ID" value="GAA4649028.1"/>
    <property type="molecule type" value="Genomic_DNA"/>
</dbReference>
<accession>A0ABP8V0R8</accession>
<reference evidence="3" key="1">
    <citation type="journal article" date="2019" name="Int. J. Syst. Evol. Microbiol.">
        <title>The Global Catalogue of Microorganisms (GCM) 10K type strain sequencing project: providing services to taxonomists for standard genome sequencing and annotation.</title>
        <authorList>
            <consortium name="The Broad Institute Genomics Platform"/>
            <consortium name="The Broad Institute Genome Sequencing Center for Infectious Disease"/>
            <person name="Wu L."/>
            <person name="Ma J."/>
        </authorList>
    </citation>
    <scope>NUCLEOTIDE SEQUENCE [LARGE SCALE GENOMIC DNA]</scope>
    <source>
        <strain evidence="3">JCM 17805</strain>
    </source>
</reference>
<keyword evidence="1" id="KW-0472">Membrane</keyword>
<sequence>MEPLTIIKAASLIADITGVGEWIGKLLGGDKGETVAREVINQAQVLTGASSMDEAIAVLNADKAKARALRERLIEHRETLIRLANEDRQNARALYEKKNATADKVADRIMKWNLPLIALLVSGYVLIFIYVPERDPAVLASSALTLVLKGLLDERTTLIQFFFGASSKDEVNEPGG</sequence>